<sequence>MKPLPRWLLWALALAALLAVFSLYGRGDFMLDVANQLWGCF</sequence>
<dbReference type="EMBL" id="RKQL01000001">
    <property type="protein sequence ID" value="RPE72793.1"/>
    <property type="molecule type" value="Genomic_DNA"/>
</dbReference>
<dbReference type="Proteomes" id="UP000272193">
    <property type="component" value="Unassembled WGS sequence"/>
</dbReference>
<protein>
    <submittedName>
        <fullName evidence="1">Uncharacterized protein</fullName>
    </submittedName>
</protein>
<reference evidence="1 2" key="1">
    <citation type="submission" date="2018-11" db="EMBL/GenBank/DDBJ databases">
        <title>Genomic Encyclopedia of Type Strains, Phase IV (KMG-IV): sequencing the most valuable type-strain genomes for metagenomic binning, comparative biology and taxonomic classification.</title>
        <authorList>
            <person name="Goeker M."/>
        </authorList>
    </citation>
    <scope>NUCLEOTIDE SEQUENCE [LARGE SCALE GENOMIC DNA]</scope>
    <source>
        <strain evidence="1 2">DSM 101684</strain>
    </source>
</reference>
<accession>A0A3N4URK6</accession>
<evidence type="ECO:0000313" key="2">
    <source>
        <dbReference type="Proteomes" id="UP000272193"/>
    </source>
</evidence>
<dbReference type="RefSeq" id="WP_281273813.1">
    <property type="nucleotide sequence ID" value="NZ_RKQL01000001.1"/>
</dbReference>
<name>A0A3N4URK6_9BURK</name>
<gene>
    <name evidence="1" type="ORF">EDC62_0499</name>
</gene>
<evidence type="ECO:0000313" key="1">
    <source>
        <dbReference type="EMBL" id="RPE72793.1"/>
    </source>
</evidence>
<keyword evidence="2" id="KW-1185">Reference proteome</keyword>
<comment type="caution">
    <text evidence="1">The sequence shown here is derived from an EMBL/GenBank/DDBJ whole genome shotgun (WGS) entry which is preliminary data.</text>
</comment>
<organism evidence="1 2">
    <name type="scientific">Tibeticola sediminis</name>
    <dbReference type="NCBI Taxonomy" id="1917811"/>
    <lineage>
        <taxon>Bacteria</taxon>
        <taxon>Pseudomonadati</taxon>
        <taxon>Pseudomonadota</taxon>
        <taxon>Betaproteobacteria</taxon>
        <taxon>Burkholderiales</taxon>
        <taxon>Comamonadaceae</taxon>
        <taxon>Tibeticola</taxon>
    </lineage>
</organism>
<proteinExistence type="predicted"/>
<dbReference type="AlphaFoldDB" id="A0A3N4URK6"/>